<gene>
    <name evidence="1" type="ORF">HNAJ_LOCUS10934</name>
</gene>
<keyword evidence="2" id="KW-1185">Reference proteome</keyword>
<dbReference type="EMBL" id="UZAE01013292">
    <property type="protein sequence ID" value="VDO09132.1"/>
    <property type="molecule type" value="Genomic_DNA"/>
</dbReference>
<dbReference type="OrthoDB" id="10393740at2759"/>
<dbReference type="AlphaFoldDB" id="A0A0R3TTB3"/>
<dbReference type="Proteomes" id="UP000278807">
    <property type="component" value="Unassembled WGS sequence"/>
</dbReference>
<evidence type="ECO:0000313" key="2">
    <source>
        <dbReference type="Proteomes" id="UP000278807"/>
    </source>
</evidence>
<reference evidence="1 2" key="2">
    <citation type="submission" date="2018-11" db="EMBL/GenBank/DDBJ databases">
        <authorList>
            <consortium name="Pathogen Informatics"/>
        </authorList>
    </citation>
    <scope>NUCLEOTIDE SEQUENCE [LARGE SCALE GENOMIC DNA]</scope>
</reference>
<organism evidence="3">
    <name type="scientific">Rodentolepis nana</name>
    <name type="common">Dwarf tapeworm</name>
    <name type="synonym">Hymenolepis nana</name>
    <dbReference type="NCBI Taxonomy" id="102285"/>
    <lineage>
        <taxon>Eukaryota</taxon>
        <taxon>Metazoa</taxon>
        <taxon>Spiralia</taxon>
        <taxon>Lophotrochozoa</taxon>
        <taxon>Platyhelminthes</taxon>
        <taxon>Cestoda</taxon>
        <taxon>Eucestoda</taxon>
        <taxon>Cyclophyllidea</taxon>
        <taxon>Hymenolepididae</taxon>
        <taxon>Rodentolepis</taxon>
    </lineage>
</organism>
<reference evidence="3" key="1">
    <citation type="submission" date="2017-02" db="UniProtKB">
        <authorList>
            <consortium name="WormBaseParasite"/>
        </authorList>
    </citation>
    <scope>IDENTIFICATION</scope>
</reference>
<dbReference type="WBParaSite" id="HNAJ_0001094001-mRNA-1">
    <property type="protein sequence ID" value="HNAJ_0001094001-mRNA-1"/>
    <property type="gene ID" value="HNAJ_0001094001"/>
</dbReference>
<proteinExistence type="predicted"/>
<evidence type="ECO:0000313" key="3">
    <source>
        <dbReference type="WBParaSite" id="HNAJ_0001094001-mRNA-1"/>
    </source>
</evidence>
<name>A0A0R3TTB3_RODNA</name>
<protein>
    <submittedName>
        <fullName evidence="3">WH1 domain-containing protein</fullName>
    </submittedName>
</protein>
<sequence>MSDNSQDVESVNVNGATIGFLSSAAFSEDFYMVLNRIIFTVSLEIVAALPCDLRTGTWNNYASTPDSKMHLIGVYKCKKSGNAQWKFSVNDYKIMSIDSISLFFLIEAREDNSVVQKLFQVRNRIMGNDGDYYIRQIGFKIISIEPSNGNLYDVNEMQVNRKVNDLSKTLCSELKSHAENKLHIATENLSNTMEKLYNKWSYNPNGKSNLETCLHGNVPDDPSFSRMSTPFSHDRSVIEGLLSIYRLCLLLASINW</sequence>
<accession>A0A0R3TTB3</accession>
<evidence type="ECO:0000313" key="1">
    <source>
        <dbReference type="EMBL" id="VDO09132.1"/>
    </source>
</evidence>